<accession>A0A839AFX8</accession>
<name>A0A839AFX8_9HYPH</name>
<dbReference type="EMBL" id="JACFXV010000051">
    <property type="protein sequence ID" value="MBA5777497.1"/>
    <property type="molecule type" value="Genomic_DNA"/>
</dbReference>
<organism evidence="1 5">
    <name type="scientific">Stappia albiluteola</name>
    <dbReference type="NCBI Taxonomy" id="2758565"/>
    <lineage>
        <taxon>Bacteria</taxon>
        <taxon>Pseudomonadati</taxon>
        <taxon>Pseudomonadota</taxon>
        <taxon>Alphaproteobacteria</taxon>
        <taxon>Hyphomicrobiales</taxon>
        <taxon>Stappiaceae</taxon>
        <taxon>Stappia</taxon>
    </lineage>
</organism>
<proteinExistence type="predicted"/>
<evidence type="ECO:0000313" key="3">
    <source>
        <dbReference type="EMBL" id="MBA5778092.1"/>
    </source>
</evidence>
<keyword evidence="5" id="KW-1185">Reference proteome</keyword>
<dbReference type="RefSeq" id="WP_182164888.1">
    <property type="nucleotide sequence ID" value="NZ_JACFXV010000050.1"/>
</dbReference>
<sequence length="90" mass="10732">MTQAVYRIDLNDFHPDGRRKFFMFECSCRSLAELNQRLQEEKVVYGQRLYTRRADTPGEFEVTGRDEVIVGREAIWQVSTPRHRYFEVEG</sequence>
<evidence type="ECO:0000313" key="2">
    <source>
        <dbReference type="EMBL" id="MBA5777497.1"/>
    </source>
</evidence>
<comment type="caution">
    <text evidence="1">The sequence shown here is derived from an EMBL/GenBank/DDBJ whole genome shotgun (WGS) entry which is preliminary data.</text>
</comment>
<dbReference type="AlphaFoldDB" id="A0A839AFX8"/>
<dbReference type="EMBL" id="JACFXV010000050">
    <property type="protein sequence ID" value="MBA5777459.1"/>
    <property type="molecule type" value="Genomic_DNA"/>
</dbReference>
<reference evidence="1 5" key="1">
    <citation type="submission" date="2020-07" db="EMBL/GenBank/DDBJ databases">
        <title>Stappia sp., F7233, whole genome shotgun sequencing project.</title>
        <authorList>
            <person name="Jiang S."/>
            <person name="Liu Z.W."/>
            <person name="Du Z.J."/>
        </authorList>
    </citation>
    <scope>NUCLEOTIDE SEQUENCE [LARGE SCALE GENOMIC DNA]</scope>
    <source>
        <strain evidence="1 5">F7233</strain>
    </source>
</reference>
<dbReference type="EMBL" id="JACFXV010000055">
    <property type="protein sequence ID" value="MBA5778092.1"/>
    <property type="molecule type" value="Genomic_DNA"/>
</dbReference>
<dbReference type="EMBL" id="JACFXV010000056">
    <property type="protein sequence ID" value="MBA5778131.1"/>
    <property type="molecule type" value="Genomic_DNA"/>
</dbReference>
<evidence type="ECO:0000313" key="4">
    <source>
        <dbReference type="EMBL" id="MBA5778131.1"/>
    </source>
</evidence>
<evidence type="ECO:0000313" key="5">
    <source>
        <dbReference type="Proteomes" id="UP000541109"/>
    </source>
</evidence>
<evidence type="ECO:0000313" key="1">
    <source>
        <dbReference type="EMBL" id="MBA5777459.1"/>
    </source>
</evidence>
<protein>
    <submittedName>
        <fullName evidence="1">Uncharacterized protein</fullName>
    </submittedName>
</protein>
<gene>
    <name evidence="1" type="ORF">H2509_10015</name>
    <name evidence="2" type="ORF">H2509_10205</name>
    <name evidence="3" type="ORF">H2509_13260</name>
    <name evidence="4" type="ORF">H2509_13455</name>
</gene>
<dbReference type="Proteomes" id="UP000541109">
    <property type="component" value="Unassembled WGS sequence"/>
</dbReference>